<accession>A0A540X4I2</accession>
<sequence>MTPEREALLPLAPASVATSQGEPRFGTYQGELPEVDLPKLLGRWAPARATRLLKRKRWHYTFVATPEVAALFAVVDLGYSSSAFAVALDLAARKPLCDVSFLGAPGPMLSLGDKPGAGLSASFRTLGGKLAIRRGETDERYQVEVDVSRVRTGSLNTFQWAGELLVAGGPPALTVIAPVQGDGLVNVTMKRNGLLSFGSLEAGGKRFRLDGGVGGIDYTQGYLARHTAWRWAFAAGRLADGTPVGLNLVEGFNESNTEANENALWLGDRLYPLARARFEYDTKDLLAPWRLTTVDGAVDLRFQPFYVHREERNLRLIISHFAQPVGFFEGTVTVGGQTLQLSNVPGVTEDQDMLW</sequence>
<comment type="caution">
    <text evidence="1">The sequence shown here is derived from an EMBL/GenBank/DDBJ whole genome shotgun (WGS) entry which is preliminary data.</text>
</comment>
<dbReference type="RefSeq" id="WP_141642139.1">
    <property type="nucleotide sequence ID" value="NZ_VIFM01000028.1"/>
</dbReference>
<protein>
    <submittedName>
        <fullName evidence="1">DUF2804 domain-containing protein</fullName>
    </submittedName>
</protein>
<organism evidence="1 2">
    <name type="scientific">Myxococcus llanfairpwllgwyngyllgogerychwyrndrobwllllantysiliogogogochensis</name>
    <dbReference type="NCBI Taxonomy" id="2590453"/>
    <lineage>
        <taxon>Bacteria</taxon>
        <taxon>Pseudomonadati</taxon>
        <taxon>Myxococcota</taxon>
        <taxon>Myxococcia</taxon>
        <taxon>Myxococcales</taxon>
        <taxon>Cystobacterineae</taxon>
        <taxon>Myxococcaceae</taxon>
        <taxon>Myxococcus</taxon>
    </lineage>
</organism>
<dbReference type="PANTHER" id="PTHR35868:SF4">
    <property type="entry name" value="DUF2804 DOMAIN-CONTAINING PROTEIN"/>
    <property type="match status" value="1"/>
</dbReference>
<reference evidence="1 2" key="1">
    <citation type="submission" date="2019-06" db="EMBL/GenBank/DDBJ databases">
        <authorList>
            <person name="Livingstone P."/>
            <person name="Whitworth D."/>
        </authorList>
    </citation>
    <scope>NUCLEOTIDE SEQUENCE [LARGE SCALE GENOMIC DNA]</scope>
    <source>
        <strain evidence="1 2">AM401</strain>
    </source>
</reference>
<keyword evidence="2" id="KW-1185">Reference proteome</keyword>
<dbReference type="OrthoDB" id="5413160at2"/>
<evidence type="ECO:0000313" key="1">
    <source>
        <dbReference type="EMBL" id="TQF16157.1"/>
    </source>
</evidence>
<dbReference type="Pfam" id="PF10974">
    <property type="entry name" value="DUF2804"/>
    <property type="match status" value="1"/>
</dbReference>
<name>A0A540X4I2_9BACT</name>
<evidence type="ECO:0000313" key="2">
    <source>
        <dbReference type="Proteomes" id="UP000315369"/>
    </source>
</evidence>
<dbReference type="EMBL" id="VIFM01000028">
    <property type="protein sequence ID" value="TQF16157.1"/>
    <property type="molecule type" value="Genomic_DNA"/>
</dbReference>
<dbReference type="AlphaFoldDB" id="A0A540X4I2"/>
<gene>
    <name evidence="1" type="ORF">FJV41_09625</name>
</gene>
<dbReference type="InterPro" id="IPR021243">
    <property type="entry name" value="DUF2804"/>
</dbReference>
<dbReference type="Proteomes" id="UP000315369">
    <property type="component" value="Unassembled WGS sequence"/>
</dbReference>
<dbReference type="PANTHER" id="PTHR35868">
    <property type="entry name" value="DUF2804 DOMAIN-CONTAINING PROTEIN-RELATED"/>
    <property type="match status" value="1"/>
</dbReference>
<proteinExistence type="predicted"/>